<dbReference type="InterPro" id="IPR013830">
    <property type="entry name" value="SGNH_hydro"/>
</dbReference>
<dbReference type="InterPro" id="IPR051532">
    <property type="entry name" value="Ester_Hydrolysis_Enzymes"/>
</dbReference>
<dbReference type="CDD" id="cd01839">
    <property type="entry name" value="SGNH_arylesterase_like"/>
    <property type="match status" value="1"/>
</dbReference>
<dbReference type="Pfam" id="PF13472">
    <property type="entry name" value="Lipase_GDSL_2"/>
    <property type="match status" value="1"/>
</dbReference>
<organism evidence="2 3">
    <name type="scientific">Bauldia litoralis</name>
    <dbReference type="NCBI Taxonomy" id="665467"/>
    <lineage>
        <taxon>Bacteria</taxon>
        <taxon>Pseudomonadati</taxon>
        <taxon>Pseudomonadota</taxon>
        <taxon>Alphaproteobacteria</taxon>
        <taxon>Hyphomicrobiales</taxon>
        <taxon>Kaistiaceae</taxon>
        <taxon>Bauldia</taxon>
    </lineage>
</organism>
<dbReference type="PANTHER" id="PTHR30383">
    <property type="entry name" value="THIOESTERASE 1/PROTEASE 1/LYSOPHOSPHOLIPASE L1"/>
    <property type="match status" value="1"/>
</dbReference>
<protein>
    <submittedName>
        <fullName evidence="2">Lysophospholipase L1</fullName>
    </submittedName>
</protein>
<evidence type="ECO:0000259" key="1">
    <source>
        <dbReference type="Pfam" id="PF13472"/>
    </source>
</evidence>
<dbReference type="OrthoDB" id="164654at2"/>
<dbReference type="STRING" id="665467.SAMN02982931_00615"/>
<proteinExistence type="predicted"/>
<dbReference type="AlphaFoldDB" id="A0A1G6AH90"/>
<dbReference type="Proteomes" id="UP000199071">
    <property type="component" value="Unassembled WGS sequence"/>
</dbReference>
<dbReference type="PANTHER" id="PTHR30383:SF29">
    <property type="entry name" value="SGNH HYDROLASE-TYPE ESTERASE DOMAIN-CONTAINING PROTEIN"/>
    <property type="match status" value="1"/>
</dbReference>
<dbReference type="InterPro" id="IPR036514">
    <property type="entry name" value="SGNH_hydro_sf"/>
</dbReference>
<evidence type="ECO:0000313" key="3">
    <source>
        <dbReference type="Proteomes" id="UP000199071"/>
    </source>
</evidence>
<dbReference type="GO" id="GO:0016788">
    <property type="term" value="F:hydrolase activity, acting on ester bonds"/>
    <property type="evidence" value="ECO:0007669"/>
    <property type="project" value="UniProtKB-ARBA"/>
</dbReference>
<accession>A0A1G6AH90</accession>
<feature type="domain" description="SGNH hydrolase-type esterase" evidence="1">
    <location>
        <begin position="7"/>
        <end position="199"/>
    </location>
</feature>
<evidence type="ECO:0000313" key="2">
    <source>
        <dbReference type="EMBL" id="SDB07764.1"/>
    </source>
</evidence>
<dbReference type="SUPFAM" id="SSF52266">
    <property type="entry name" value="SGNH hydrolase"/>
    <property type="match status" value="1"/>
</dbReference>
<reference evidence="2 3" key="1">
    <citation type="submission" date="2016-10" db="EMBL/GenBank/DDBJ databases">
        <authorList>
            <person name="de Groot N.N."/>
        </authorList>
    </citation>
    <scope>NUCLEOTIDE SEQUENCE [LARGE SCALE GENOMIC DNA]</scope>
    <source>
        <strain evidence="2 3">ATCC 35022</strain>
    </source>
</reference>
<keyword evidence="3" id="KW-1185">Reference proteome</keyword>
<dbReference type="Gene3D" id="3.40.50.1110">
    <property type="entry name" value="SGNH hydrolase"/>
    <property type="match status" value="1"/>
</dbReference>
<sequence>MSKTVLCYGDSNTWGAATVPRPDDRYAPDERWPGVLRAALGSGWLVIEEGLNGRTTVNDDPVEGAEKNGSTYLGTCLQSHKPLDVVVIMLGTNDLKARFNKSPWEIAQGMGVLVDMVKTAGIGRGGGVPRILVVSPAPTLDEIPNHAEMFEGAQPKSKLLAGAYKTLAEERGVKFLDAGSVIRSSAFDGFHLDPDAHAALGKAIAAEIEKA</sequence>
<dbReference type="RefSeq" id="WP_090874707.1">
    <property type="nucleotide sequence ID" value="NZ_FMXQ01000001.1"/>
</dbReference>
<gene>
    <name evidence="2" type="ORF">SAMN02982931_00615</name>
</gene>
<name>A0A1G6AH90_9HYPH</name>
<dbReference type="EMBL" id="FMXQ01000001">
    <property type="protein sequence ID" value="SDB07764.1"/>
    <property type="molecule type" value="Genomic_DNA"/>
</dbReference>